<evidence type="ECO:0000313" key="1">
    <source>
        <dbReference type="EMBL" id="KAJ3472077.1"/>
    </source>
</evidence>
<keyword evidence="2" id="KW-1185">Reference proteome</keyword>
<protein>
    <submittedName>
        <fullName evidence="1">Uncharacterized protein</fullName>
    </submittedName>
</protein>
<organism evidence="1 2">
    <name type="scientific">Lecanicillium saksenae</name>
    <dbReference type="NCBI Taxonomy" id="468837"/>
    <lineage>
        <taxon>Eukaryota</taxon>
        <taxon>Fungi</taxon>
        <taxon>Dikarya</taxon>
        <taxon>Ascomycota</taxon>
        <taxon>Pezizomycotina</taxon>
        <taxon>Sordariomycetes</taxon>
        <taxon>Hypocreomycetidae</taxon>
        <taxon>Hypocreales</taxon>
        <taxon>Cordycipitaceae</taxon>
        <taxon>Lecanicillium</taxon>
    </lineage>
</organism>
<reference evidence="1" key="1">
    <citation type="submission" date="2022-07" db="EMBL/GenBank/DDBJ databases">
        <title>Genome Sequence of Lecanicillium saksenae.</title>
        <authorList>
            <person name="Buettner E."/>
        </authorList>
    </citation>
    <scope>NUCLEOTIDE SEQUENCE</scope>
    <source>
        <strain evidence="1">VT-O1</strain>
    </source>
</reference>
<gene>
    <name evidence="1" type="ORF">NLG97_g11308</name>
</gene>
<evidence type="ECO:0000313" key="2">
    <source>
        <dbReference type="Proteomes" id="UP001148737"/>
    </source>
</evidence>
<comment type="caution">
    <text evidence="1">The sequence shown here is derived from an EMBL/GenBank/DDBJ whole genome shotgun (WGS) entry which is preliminary data.</text>
</comment>
<accession>A0ACC1QCK0</accession>
<dbReference type="EMBL" id="JANAKD010003520">
    <property type="protein sequence ID" value="KAJ3472077.1"/>
    <property type="molecule type" value="Genomic_DNA"/>
</dbReference>
<proteinExistence type="predicted"/>
<name>A0ACC1QCK0_9HYPO</name>
<sequence length="85" mass="8746">MGLSHGAPIKIHQTNPPNDGILDELVLGANLAYGARGGAVGGSLGHDGPDLVRRLAAQQGHFALEQNGHGGADEQRIALKDVHVP</sequence>
<dbReference type="Proteomes" id="UP001148737">
    <property type="component" value="Unassembled WGS sequence"/>
</dbReference>